<dbReference type="EMBL" id="VDMD01000207">
    <property type="protein sequence ID" value="TRM55257.1"/>
    <property type="molecule type" value="Genomic_DNA"/>
</dbReference>
<evidence type="ECO:0000313" key="1">
    <source>
        <dbReference type="EMBL" id="TRM55257.1"/>
    </source>
</evidence>
<comment type="caution">
    <text evidence="1">The sequence shown here is derived from an EMBL/GenBank/DDBJ whole genome shotgun (WGS) entry which is preliminary data.</text>
</comment>
<dbReference type="OrthoDB" id="3025143at2759"/>
<reference evidence="1 2" key="1">
    <citation type="journal article" date="2019" name="New Phytol.">
        <title>Comparative genomics reveals unique wood-decay strategies and fruiting body development in the Schizophyllaceae.</title>
        <authorList>
            <person name="Almasi E."/>
            <person name="Sahu N."/>
            <person name="Krizsan K."/>
            <person name="Balint B."/>
            <person name="Kovacs G.M."/>
            <person name="Kiss B."/>
            <person name="Cseklye J."/>
            <person name="Drula E."/>
            <person name="Henrissat B."/>
            <person name="Nagy I."/>
            <person name="Chovatia M."/>
            <person name="Adam C."/>
            <person name="LaButti K."/>
            <person name="Lipzen A."/>
            <person name="Riley R."/>
            <person name="Grigoriev I.V."/>
            <person name="Nagy L.G."/>
        </authorList>
    </citation>
    <scope>NUCLEOTIDE SEQUENCE [LARGE SCALE GENOMIC DNA]</scope>
    <source>
        <strain evidence="1 2">NL-1724</strain>
    </source>
</reference>
<dbReference type="AlphaFoldDB" id="A0A550BRT8"/>
<evidence type="ECO:0000313" key="2">
    <source>
        <dbReference type="Proteomes" id="UP000320762"/>
    </source>
</evidence>
<organism evidence="1 2">
    <name type="scientific">Schizophyllum amplum</name>
    <dbReference type="NCBI Taxonomy" id="97359"/>
    <lineage>
        <taxon>Eukaryota</taxon>
        <taxon>Fungi</taxon>
        <taxon>Dikarya</taxon>
        <taxon>Basidiomycota</taxon>
        <taxon>Agaricomycotina</taxon>
        <taxon>Agaricomycetes</taxon>
        <taxon>Agaricomycetidae</taxon>
        <taxon>Agaricales</taxon>
        <taxon>Schizophyllaceae</taxon>
        <taxon>Schizophyllum</taxon>
    </lineage>
</organism>
<dbReference type="Proteomes" id="UP000320762">
    <property type="component" value="Unassembled WGS sequence"/>
</dbReference>
<dbReference type="Gene3D" id="3.60.130.30">
    <property type="match status" value="1"/>
</dbReference>
<feature type="non-terminal residue" evidence="1">
    <location>
        <position position="1"/>
    </location>
</feature>
<protein>
    <submittedName>
        <fullName evidence="1">Uncharacterized protein</fullName>
    </submittedName>
</protein>
<proteinExistence type="predicted"/>
<name>A0A550BRT8_9AGAR</name>
<keyword evidence="2" id="KW-1185">Reference proteome</keyword>
<gene>
    <name evidence="1" type="ORF">BD626DRAFT_419327</name>
</gene>
<sequence length="188" mass="21090">FATWAPLIHALYGDKLNALLASDTTLKRNFIDSVWACITINFGPRTVTFPHRDYANLPFGWCAITALGNFDPDKGGELILWDCKMIIRFPPGSTILIPSAILRHSNTRIALSERRYSVTQYTAGAIFRWVEHGFQLDEAYYASLSKAEAAKDTKTAAGRWRRGRAMFSKMSDLVEAAEATLARKQQSK</sequence>
<accession>A0A550BRT8</accession>